<dbReference type="PROSITE" id="PS50949">
    <property type="entry name" value="HTH_GNTR"/>
    <property type="match status" value="1"/>
</dbReference>
<protein>
    <submittedName>
        <fullName evidence="5">GntR family transcriptional regulator</fullName>
    </submittedName>
</protein>
<dbReference type="SUPFAM" id="SSF46785">
    <property type="entry name" value="Winged helix' DNA-binding domain"/>
    <property type="match status" value="1"/>
</dbReference>
<dbReference type="PANTHER" id="PTHR44846">
    <property type="entry name" value="MANNOSYL-D-GLYCERATE TRANSPORT/METABOLISM SYSTEM REPRESSOR MNGR-RELATED"/>
    <property type="match status" value="1"/>
</dbReference>
<dbReference type="InterPro" id="IPR028978">
    <property type="entry name" value="Chorismate_lyase_/UTRA_dom_sf"/>
</dbReference>
<accession>A0A378UIJ4</accession>
<dbReference type="AlphaFoldDB" id="A0A378UIJ4"/>
<dbReference type="InterPro" id="IPR036390">
    <property type="entry name" value="WH_DNA-bd_sf"/>
</dbReference>
<evidence type="ECO:0000259" key="4">
    <source>
        <dbReference type="PROSITE" id="PS50949"/>
    </source>
</evidence>
<dbReference type="Gene3D" id="3.40.1410.10">
    <property type="entry name" value="Chorismate lyase-like"/>
    <property type="match status" value="1"/>
</dbReference>
<dbReference type="SUPFAM" id="SSF64288">
    <property type="entry name" value="Chorismate lyase-like"/>
    <property type="match status" value="1"/>
</dbReference>
<dbReference type="InterPro" id="IPR000524">
    <property type="entry name" value="Tscrpt_reg_HTH_GntR"/>
</dbReference>
<keyword evidence="1" id="KW-0805">Transcription regulation</keyword>
<sequence>MELHISQMAEKLPRYEQIRHLLQQELAKQSWPVGGTLPSEQILAETYGVSIGTIRKAVDLLVRDGLLEKVQGKGTFVKYPDFTSSLTRFFRHRNKAGQAIIPTGRVEKLAAVDGNGEINAFLGRAEHEPLIYIERTRRLDGSVIVSEKIWLPREPFAALLELKPAQFDDLLYPLYIKQCGQLILSAREQLTFLPRYTDDYLPIGDGGAAVKIRRLAYGINGEILEYRESYGKAVDFCYETVIA</sequence>
<dbReference type="SMART" id="SM00345">
    <property type="entry name" value="HTH_GNTR"/>
    <property type="match status" value="1"/>
</dbReference>
<dbReference type="Proteomes" id="UP000254651">
    <property type="component" value="Unassembled WGS sequence"/>
</dbReference>
<feature type="domain" description="HTH gntR-type" evidence="4">
    <location>
        <begin position="12"/>
        <end position="80"/>
    </location>
</feature>
<reference evidence="5 6" key="1">
    <citation type="submission" date="2018-06" db="EMBL/GenBank/DDBJ databases">
        <authorList>
            <consortium name="Pathogen Informatics"/>
            <person name="Doyle S."/>
        </authorList>
    </citation>
    <scope>NUCLEOTIDE SEQUENCE [LARGE SCALE GENOMIC DNA]</scope>
    <source>
        <strain evidence="5 6">NCTC10295</strain>
    </source>
</reference>
<keyword evidence="3" id="KW-0804">Transcription</keyword>
<evidence type="ECO:0000256" key="2">
    <source>
        <dbReference type="ARBA" id="ARBA00023125"/>
    </source>
</evidence>
<dbReference type="InterPro" id="IPR050679">
    <property type="entry name" value="Bact_HTH_transcr_reg"/>
</dbReference>
<dbReference type="EMBL" id="UGQS01000002">
    <property type="protein sequence ID" value="STZ77156.1"/>
    <property type="molecule type" value="Genomic_DNA"/>
</dbReference>
<dbReference type="InterPro" id="IPR036388">
    <property type="entry name" value="WH-like_DNA-bd_sf"/>
</dbReference>
<proteinExistence type="predicted"/>
<evidence type="ECO:0000313" key="5">
    <source>
        <dbReference type="EMBL" id="STZ77156.1"/>
    </source>
</evidence>
<dbReference type="Pfam" id="PF07702">
    <property type="entry name" value="UTRA"/>
    <property type="match status" value="1"/>
</dbReference>
<dbReference type="RefSeq" id="WP_066080412.1">
    <property type="nucleotide sequence ID" value="NZ_CP181246.1"/>
</dbReference>
<dbReference type="PANTHER" id="PTHR44846:SF1">
    <property type="entry name" value="MANNOSYL-D-GLYCERATE TRANSPORT_METABOLISM SYSTEM REPRESSOR MNGR-RELATED"/>
    <property type="match status" value="1"/>
</dbReference>
<dbReference type="GO" id="GO:0045892">
    <property type="term" value="P:negative regulation of DNA-templated transcription"/>
    <property type="evidence" value="ECO:0007669"/>
    <property type="project" value="TreeGrafter"/>
</dbReference>
<dbReference type="SMART" id="SM00866">
    <property type="entry name" value="UTRA"/>
    <property type="match status" value="1"/>
</dbReference>
<evidence type="ECO:0000256" key="1">
    <source>
        <dbReference type="ARBA" id="ARBA00023015"/>
    </source>
</evidence>
<dbReference type="PRINTS" id="PR00035">
    <property type="entry name" value="HTHGNTR"/>
</dbReference>
<name>A0A378UIJ4_BERDE</name>
<keyword evidence="2" id="KW-0238">DNA-binding</keyword>
<evidence type="ECO:0000256" key="3">
    <source>
        <dbReference type="ARBA" id="ARBA00023163"/>
    </source>
</evidence>
<dbReference type="GO" id="GO:0003700">
    <property type="term" value="F:DNA-binding transcription factor activity"/>
    <property type="evidence" value="ECO:0007669"/>
    <property type="project" value="InterPro"/>
</dbReference>
<dbReference type="Pfam" id="PF00392">
    <property type="entry name" value="GntR"/>
    <property type="match status" value="1"/>
</dbReference>
<dbReference type="GO" id="GO:0003677">
    <property type="term" value="F:DNA binding"/>
    <property type="evidence" value="ECO:0007669"/>
    <property type="project" value="UniProtKB-KW"/>
</dbReference>
<dbReference type="InterPro" id="IPR011663">
    <property type="entry name" value="UTRA"/>
</dbReference>
<evidence type="ECO:0000313" key="6">
    <source>
        <dbReference type="Proteomes" id="UP000254651"/>
    </source>
</evidence>
<gene>
    <name evidence="5" type="primary">yidP</name>
    <name evidence="5" type="ORF">NCTC10295_01964</name>
</gene>
<dbReference type="CDD" id="cd07377">
    <property type="entry name" value="WHTH_GntR"/>
    <property type="match status" value="1"/>
</dbReference>
<keyword evidence="6" id="KW-1185">Reference proteome</keyword>
<organism evidence="5 6">
    <name type="scientific">Bergeriella denitrificans</name>
    <name type="common">Neisseria denitrificans</name>
    <dbReference type="NCBI Taxonomy" id="494"/>
    <lineage>
        <taxon>Bacteria</taxon>
        <taxon>Pseudomonadati</taxon>
        <taxon>Pseudomonadota</taxon>
        <taxon>Betaproteobacteria</taxon>
        <taxon>Neisseriales</taxon>
        <taxon>Neisseriaceae</taxon>
        <taxon>Bergeriella</taxon>
    </lineage>
</organism>
<dbReference type="Gene3D" id="1.10.10.10">
    <property type="entry name" value="Winged helix-like DNA-binding domain superfamily/Winged helix DNA-binding domain"/>
    <property type="match status" value="1"/>
</dbReference>